<dbReference type="Proteomes" id="UP000215747">
    <property type="component" value="Unassembled WGS sequence"/>
</dbReference>
<evidence type="ECO:0000313" key="65">
    <source>
        <dbReference type="Proteomes" id="UP000472879"/>
    </source>
</evidence>
<evidence type="ECO:0000256" key="7">
    <source>
        <dbReference type="ARBA" id="ARBA00023163"/>
    </source>
</evidence>
<dbReference type="EMBL" id="WJMZ01000002">
    <property type="protein sequence ID" value="MRG83297.1"/>
    <property type="molecule type" value="Genomic_DNA"/>
</dbReference>
<dbReference type="EMBL" id="NGQC01000044">
    <property type="protein sequence ID" value="OYT02850.1"/>
    <property type="molecule type" value="Genomic_DNA"/>
</dbReference>
<dbReference type="Proteomes" id="UP000472879">
    <property type="component" value="Unassembled WGS sequence"/>
</dbReference>
<evidence type="ECO:0000313" key="18">
    <source>
        <dbReference type="EMBL" id="MRG75207.1"/>
    </source>
</evidence>
<dbReference type="EMBL" id="JAJGWB010000115">
    <property type="protein sequence ID" value="MCC4477524.1"/>
    <property type="molecule type" value="Genomic_DNA"/>
</dbReference>
<reference evidence="26 45" key="8">
    <citation type="submission" date="2017-03" db="EMBL/GenBank/DDBJ databases">
        <title>Antibiotic resistance of probiotic microorganisms.</title>
        <authorList>
            <person name="Sanudo A.I."/>
            <person name="Olivares M."/>
            <person name="Banuelos O."/>
        </authorList>
    </citation>
    <scope>NUCLEOTIDE SEQUENCE [LARGE SCALE GENOMIC DNA]</scope>
    <source>
        <strain evidence="26 45">CECT8605</strain>
    </source>
</reference>
<evidence type="ECO:0000313" key="19">
    <source>
        <dbReference type="EMBL" id="MRG83297.1"/>
    </source>
</evidence>
<dbReference type="Proteomes" id="UP000460207">
    <property type="component" value="Unassembled WGS sequence"/>
</dbReference>
<reference evidence="38 59" key="23">
    <citation type="submission" date="2019-07" db="EMBL/GenBank/DDBJ databases">
        <title>Gastrointestinal microbiota of Peromyscus leucopus, the white-footed mouse.</title>
        <authorList>
            <person name="Milovic A."/>
            <person name="Bassam K."/>
            <person name="Barbour A.G."/>
        </authorList>
    </citation>
    <scope>NUCLEOTIDE SEQUENCE [LARGE SCALE GENOMIC DNA]</scope>
    <source>
        <strain evidence="38 59">LL7</strain>
    </source>
</reference>
<dbReference type="Proteomes" id="UP000027731">
    <property type="component" value="Unassembled WGS sequence"/>
</dbReference>
<dbReference type="Proteomes" id="UP001198026">
    <property type="component" value="Unassembled WGS sequence"/>
</dbReference>
<evidence type="ECO:0000256" key="5">
    <source>
        <dbReference type="ARBA" id="ARBA00022679"/>
    </source>
</evidence>
<evidence type="ECO:0000313" key="43">
    <source>
        <dbReference type="Proteomes" id="UP000095141"/>
    </source>
</evidence>
<dbReference type="EMBL" id="NFHN01000003">
    <property type="protein sequence ID" value="OUN50028.1"/>
    <property type="molecule type" value="Genomic_DNA"/>
</dbReference>
<evidence type="ECO:0000313" key="26">
    <source>
        <dbReference type="EMBL" id="OPG88317.1"/>
    </source>
</evidence>
<dbReference type="Proteomes" id="UP000276940">
    <property type="component" value="Unassembled WGS sequence"/>
</dbReference>
<dbReference type="GO" id="GO:0003899">
    <property type="term" value="F:DNA-directed RNA polymerase activity"/>
    <property type="evidence" value="ECO:0007669"/>
    <property type="project" value="UniProtKB-UniRule"/>
</dbReference>
<reference evidence="16 68" key="28">
    <citation type="journal article" date="2022" name="Front. Cell. Infect. Microbiol.">
        <title>The probiotic and immunomodulation effects of Limosilactobacillus reuteri RGW1 isolated from calf feces.</title>
        <authorList>
            <person name="Huang K."/>
            <person name="Shi W."/>
            <person name="Yang B."/>
            <person name="Wang J."/>
        </authorList>
    </citation>
    <scope>NUCLEOTIDE SEQUENCE [LARGE SCALE GENOMIC DNA]</scope>
    <source>
        <strain evidence="16 68">RGW1</strain>
    </source>
</reference>
<dbReference type="InterPro" id="IPR003716">
    <property type="entry name" value="DNA-dir_RNA_pol_omega"/>
</dbReference>
<evidence type="ECO:0000313" key="54">
    <source>
        <dbReference type="Proteomes" id="UP000244083"/>
    </source>
</evidence>
<reference evidence="24 43" key="4">
    <citation type="submission" date="2016-08" db="EMBL/GenBank/DDBJ databases">
        <title>Probiotic bacterium isolated from chicken gut.</title>
        <authorList>
            <person name="Levy J.L."/>
            <person name="Hassan H.M."/>
            <person name="Mendoza M.A."/>
        </authorList>
    </citation>
    <scope>NUCLEOTIDE SEQUENCE [LARGE SCALE GENOMIC DNA]</scope>
    <source>
        <strain evidence="24 43">P43</strain>
    </source>
</reference>
<reference evidence="52" key="3">
    <citation type="submission" date="2015-10" db="EMBL/GenBank/DDBJ databases">
        <authorList>
            <person name="Crossman L.C."/>
        </authorList>
    </citation>
    <scope>NUCLEOTIDE SEQUENCE [LARGE SCALE GENOMIC DNA]</scope>
    <source>
        <strain evidence="52">20-2</strain>
    </source>
</reference>
<name>A0A073JMH6_LIMRT</name>
<reference evidence="33 53" key="17">
    <citation type="submission" date="2018-03" db="EMBL/GenBank/DDBJ databases">
        <title>Genome Sequences of Lactobacillus sp. Isolates from Traditional Turkish Sourdough.</title>
        <authorList>
            <person name="Skory C.D."/>
            <person name="Dertli E."/>
        </authorList>
    </citation>
    <scope>NUCLEOTIDE SEQUENCE [LARGE SCALE GENOMIC DNA]</scope>
    <source>
        <strain evidence="33 53">E81</strain>
    </source>
</reference>
<evidence type="ECO:0000313" key="17">
    <source>
        <dbReference type="EMBL" id="MRG69182.1"/>
    </source>
</evidence>
<comment type="subunit">
    <text evidence="11">The RNAP catalytic core consists of 2 alpha, 1 beta, 1 beta' and 1 omega subunit. When a sigma factor is associated with the core the holoenzyme is formed, which can initiate transcription.</text>
</comment>
<reference evidence="55 56" key="14">
    <citation type="journal article" date="2018" name="Front. Microbiol.">
        <title>Comparative Genomics of the Herbivore Gut Symbiont Lactobacillus reuteri Reveals Genetic Diversity and Lifestyle Adaptation.</title>
        <authorList>
            <person name="Zhao J."/>
        </authorList>
    </citation>
    <scope>NUCLEOTIDE SEQUENCE [LARGE SCALE GENOMIC DNA]</scope>
    <source>
        <strain evidence="36 57">LR10</strain>
        <strain evidence="37 56">LR12</strain>
        <strain evidence="55">LR9</strain>
    </source>
</reference>
<gene>
    <name evidence="11 14" type="primary">rpoZ</name>
    <name evidence="26" type="ORF">B5D07_06120</name>
    <name evidence="29" type="ORF">B5G22_01285</name>
    <name evidence="24" type="ORF">BFD03_05115</name>
    <name evidence="27" type="ORF">BHL82_02005</name>
    <name evidence="28" type="ORF">BHL83_04160</name>
    <name evidence="25" type="ORF">BJI45_01760</name>
    <name evidence="40" type="ORF">C5O77_03120</name>
    <name evidence="30" type="ORF">CBF96_05405</name>
    <name evidence="31" type="ORF">CBG15_10330</name>
    <name evidence="32" type="ORF">CBG21_07460</name>
    <name evidence="33" type="ORF">DA796_01930</name>
    <name evidence="34" type="ORF">DB325_03090</name>
    <name evidence="36" type="ORF">DKZ22_05550</name>
    <name evidence="37" type="ORF">DKZ23_01395</name>
    <name evidence="35" type="ORF">DKZ35_03960</name>
    <name evidence="41" type="ORF">E5F87_02095</name>
    <name evidence="38" type="ORF">FOD75_03930</name>
    <name evidence="20" type="ORF">GIX76_04685</name>
    <name evidence="22" type="ORF">GIX77_07275</name>
    <name evidence="18" type="ORF">GIX79_05460</name>
    <name evidence="19" type="ORF">GIX80_02645</name>
    <name evidence="21" type="ORF">GIX81_05985</name>
    <name evidence="17" type="ORF">GIX83_04925</name>
    <name evidence="23" type="ORF">HF865_02585</name>
    <name evidence="39" type="ORF">HHK02_04105</name>
    <name evidence="14" type="ORF">LMB76_04730</name>
    <name evidence="13" type="ORF">LR3_00520</name>
    <name evidence="12" type="ORF">LRLP16767_LR202_00620</name>
    <name evidence="16" type="ORF">NX099_00850</name>
    <name evidence="15" type="ORF">PSQ53_00920</name>
</gene>
<dbReference type="Proteomes" id="UP000216122">
    <property type="component" value="Unassembled WGS sequence"/>
</dbReference>
<dbReference type="Proteomes" id="UP000510868">
    <property type="component" value="Chromosome"/>
</dbReference>
<reference evidence="41" key="21">
    <citation type="journal article" date="2019" name="Cell Metab.">
        <title>Nutrient sensing in CD11c cells alters the gut microbiome to regulate food intake and body mass.</title>
        <authorList>
            <person name="Chagwedera N.D."/>
            <person name="Ang Q.Y."/>
            <person name="Bisanz J.E."/>
            <person name="Leong Y.A."/>
            <person name="Ganeshan K."/>
            <person name="Cai J."/>
            <person name="Patterson A.D."/>
            <person name="Turnbaugh P.J."/>
            <person name="Chawla A."/>
        </authorList>
    </citation>
    <scope>NUCLEOTIDE SEQUENCE</scope>
    <source>
        <strain evidence="41">I8-5</strain>
    </source>
</reference>
<dbReference type="EMBL" id="CP041676">
    <property type="protein sequence ID" value="QDR72304.1"/>
    <property type="molecule type" value="Genomic_DNA"/>
</dbReference>
<dbReference type="EMBL" id="JABAFN010000005">
    <property type="protein sequence ID" value="NME21598.1"/>
    <property type="molecule type" value="Genomic_DNA"/>
</dbReference>
<evidence type="ECO:0000313" key="59">
    <source>
        <dbReference type="Proteomes" id="UP000316394"/>
    </source>
</evidence>
<evidence type="ECO:0000313" key="34">
    <source>
        <dbReference type="EMBL" id="PTV04690.1"/>
    </source>
</evidence>
<evidence type="ECO:0000313" key="68">
    <source>
        <dbReference type="Proteomes" id="UP001286376"/>
    </source>
</evidence>
<dbReference type="EMBL" id="JAOTNP010000003">
    <property type="protein sequence ID" value="MDV8945958.1"/>
    <property type="molecule type" value="Genomic_DNA"/>
</dbReference>
<reference evidence="29" key="13">
    <citation type="journal article" date="2018" name="BMC Genomics">
        <title>Whole genome sequencing and function prediction of 133 gut anaerobes isolated from chicken caecum in pure cultures.</title>
        <authorList>
            <person name="Medvecky M."/>
            <person name="Cejkova D."/>
            <person name="Polansky O."/>
            <person name="Karasova D."/>
            <person name="Kubasova T."/>
            <person name="Cizek A."/>
            <person name="Rychlik I."/>
        </authorList>
    </citation>
    <scope>NUCLEOTIDE SEQUENCE</scope>
    <source>
        <strain evidence="29">An71</strain>
    </source>
</reference>
<dbReference type="EMBL" id="MWVS01000067">
    <property type="protein sequence ID" value="OPG88317.1"/>
    <property type="molecule type" value="Genomic_DNA"/>
</dbReference>
<reference evidence="41" key="22">
    <citation type="submission" date="2019-04" db="EMBL/GenBank/DDBJ databases">
        <authorList>
            <person name="Bisanz J.E."/>
            <person name="Chagwedera N.D."/>
            <person name="Chawla A."/>
            <person name="Turnbaugh P.J."/>
        </authorList>
    </citation>
    <scope>NUCLEOTIDE SEQUENCE</scope>
    <source>
        <strain evidence="41">I8-5</strain>
    </source>
</reference>
<protein>
    <recommendedName>
        <fullName evidence="3 11">DNA-directed RNA polymerase subunit omega</fullName>
        <shortName evidence="11">RNAP omega subunit</shortName>
        <ecNumber evidence="2 11">2.7.7.6</ecNumber>
    </recommendedName>
    <alternativeName>
        <fullName evidence="11">RNA polymerase omega subunit</fullName>
    </alternativeName>
    <alternativeName>
        <fullName evidence="9 11">Transcriptase subunit omega</fullName>
    </alternativeName>
</protein>
<dbReference type="Proteomes" id="UP000452188">
    <property type="component" value="Unassembled WGS sequence"/>
</dbReference>
<dbReference type="Proteomes" id="UP000316394">
    <property type="component" value="Chromosome"/>
</dbReference>
<reference evidence="25 44" key="7">
    <citation type="submission" date="2016-10" db="EMBL/GenBank/DDBJ databases">
        <title>Genome sequence of Lactobacillus reuteri 121, a source of glucan and fructan exopolysaccharides.</title>
        <authorList>
            <person name="Gangoiti J."/>
            <person name="Lammerts Van Bueren A."/>
            <person name="Dijkhuizen L."/>
        </authorList>
    </citation>
    <scope>NUCLEOTIDE SEQUENCE [LARGE SCALE GENOMIC DNA]</scope>
    <source>
        <strain evidence="25 44">121</strain>
    </source>
</reference>
<dbReference type="EMBL" id="NGPX01000090">
    <property type="protein sequence ID" value="OYS92039.1"/>
    <property type="molecule type" value="Genomic_DNA"/>
</dbReference>
<dbReference type="EMBL" id="QAZN01000003">
    <property type="protein sequence ID" value="PTV04690.1"/>
    <property type="molecule type" value="Genomic_DNA"/>
</dbReference>
<dbReference type="Proteomes" id="UP000441557">
    <property type="component" value="Unassembled WGS sequence"/>
</dbReference>
<keyword evidence="7 11" id="KW-0804">Transcription</keyword>
<dbReference type="Proteomes" id="UP000241783">
    <property type="component" value="Unassembled WGS sequence"/>
</dbReference>
<comment type="function">
    <text evidence="8 11">Promotes RNA polymerase assembly. Latches the N- and C-terminal regions of the beta' subunit thereby facilitating its interaction with the beta and alpha subunits.</text>
</comment>
<dbReference type="EMBL" id="QGHV01000017">
    <property type="protein sequence ID" value="PWT37701.1"/>
    <property type="molecule type" value="Genomic_DNA"/>
</dbReference>
<evidence type="ECO:0000313" key="63">
    <source>
        <dbReference type="Proteomes" id="UP000460207"/>
    </source>
</evidence>
<reference evidence="49 50" key="10">
    <citation type="submission" date="2017-05" db="EMBL/GenBank/DDBJ databases">
        <authorList>
            <person name="Lin X.B."/>
            <person name="Stothard P."/>
            <person name="Tasseva G."/>
            <person name="Walter J."/>
        </authorList>
    </citation>
    <scope>NUCLEOTIDE SEQUENCE [LARGE SCALE GENOMIC DNA]</scope>
    <source>
        <strain evidence="50">103v</strain>
        <strain evidence="31 51">105n</strain>
        <strain evidence="49">114h</strain>
    </source>
</reference>
<reference evidence="48" key="9">
    <citation type="submission" date="2017-04" db="EMBL/GenBank/DDBJ databases">
        <title>Function of individual gut microbiota members based on whole genome sequencing of pure cultures obtained from chicken caecum.</title>
        <authorList>
            <person name="Medvecky M."/>
            <person name="Cejkova D."/>
            <person name="Polansky O."/>
            <person name="Karasova D."/>
            <person name="Kubasova T."/>
            <person name="Cizek A."/>
            <person name="Rychlik I."/>
        </authorList>
    </citation>
    <scope>NUCLEOTIDE SEQUENCE [LARGE SCALE GENOMIC DNA]</scope>
    <source>
        <strain evidence="48">An71</strain>
    </source>
</reference>
<evidence type="ECO:0000313" key="48">
    <source>
        <dbReference type="Proteomes" id="UP000195868"/>
    </source>
</evidence>
<evidence type="ECO:0000313" key="15">
    <source>
        <dbReference type="EMBL" id="MDD1381556.1"/>
    </source>
</evidence>
<evidence type="ECO:0000256" key="2">
    <source>
        <dbReference type="ARBA" id="ARBA00012418"/>
    </source>
</evidence>
<reference evidence="39 66" key="26">
    <citation type="submission" date="2020-07" db="EMBL/GenBank/DDBJ databases">
        <title>Genome sequence of Lactobacillus reuteri CNEI-KCA3 isolated from the faeces of a reared-broiler chicken, South-East Nigeria, reveals presence of CRISPR arrays.</title>
        <authorList>
            <person name="Anukam K.C."/>
            <person name="Ibezim C.N."/>
            <person name="BeecK W.V."/>
            <person name="Allonsius C."/>
            <person name="Broek M.D."/>
            <person name="Tuyaerts I."/>
            <person name="Attama A."/>
            <person name="Esimone C.O."/>
            <person name="Lebeer S."/>
        </authorList>
    </citation>
    <scope>NUCLEOTIDE SEQUENCE [LARGE SCALE GENOMIC DNA]</scope>
    <source>
        <strain evidence="39 66">CNEI-KCA3</strain>
    </source>
</reference>
<evidence type="ECO:0000313" key="41">
    <source>
        <dbReference type="EMBL" id="TGB12164.1"/>
    </source>
</evidence>
<dbReference type="OMA" id="YHSAKPV"/>
<proteinExistence type="inferred from homology"/>
<dbReference type="EMBL" id="WJMV01000016">
    <property type="protein sequence ID" value="MRG75207.1"/>
    <property type="molecule type" value="Genomic_DNA"/>
</dbReference>
<dbReference type="Proteomes" id="UP000587270">
    <property type="component" value="Unassembled WGS sequence"/>
</dbReference>
<dbReference type="PATRIC" id="fig|1598.90.peg.1433"/>
<evidence type="ECO:0000313" key="23">
    <source>
        <dbReference type="EMBL" id="NME21598.1"/>
    </source>
</evidence>
<dbReference type="EMBL" id="MKQH01000012">
    <property type="protein sequence ID" value="OJI11434.1"/>
    <property type="molecule type" value="Genomic_DNA"/>
</dbReference>
<evidence type="ECO:0000313" key="47">
    <source>
        <dbReference type="Proteomes" id="UP000194286"/>
    </source>
</evidence>
<reference evidence="14" key="27">
    <citation type="submission" date="2021-10" db="EMBL/GenBank/DDBJ databases">
        <title>Evolutionary history and lifestyle of the vertebrate symbiont Limosilactobacillus reuteri.</title>
        <authorList>
            <person name="Zheng J."/>
            <person name="Li F."/>
            <person name="Gaenzle M."/>
            <person name="Walter J."/>
        </authorList>
    </citation>
    <scope>NUCLEOTIDE SEQUENCE</scope>
    <source>
        <strain evidence="14">GQ_1_3_1</strain>
    </source>
</reference>
<evidence type="ECO:0000313" key="56">
    <source>
        <dbReference type="Proteomes" id="UP000245866"/>
    </source>
</evidence>
<evidence type="ECO:0000313" key="64">
    <source>
        <dbReference type="Proteomes" id="UP000470878"/>
    </source>
</evidence>
<evidence type="ECO:0000313" key="40">
    <source>
        <dbReference type="EMBL" id="RMX26140.1"/>
    </source>
</evidence>
<evidence type="ECO:0000313" key="51">
    <source>
        <dbReference type="Proteomes" id="UP000216681"/>
    </source>
</evidence>
<dbReference type="Proteomes" id="UP000194286">
    <property type="component" value="Unassembled WGS sequence"/>
</dbReference>
<dbReference type="EMBL" id="SRKR01000003">
    <property type="protein sequence ID" value="TGB12164.1"/>
    <property type="molecule type" value="Genomic_DNA"/>
</dbReference>
<dbReference type="EMBL" id="WJMX01000010">
    <property type="protein sequence ID" value="MRH80559.1"/>
    <property type="molecule type" value="Genomic_DNA"/>
</dbReference>
<evidence type="ECO:0000256" key="8">
    <source>
        <dbReference type="ARBA" id="ARBA00024694"/>
    </source>
</evidence>
<reference evidence="13 42" key="1">
    <citation type="submission" date="2014-06" db="EMBL/GenBank/DDBJ databases">
        <title>Genetic determinant of reutericyclin biosynthesis of Lactobacillus reuteri.</title>
        <authorList>
            <person name="Lin X."/>
            <person name="Duar R."/>
            <person name="Walter J."/>
            <person name="Gaenzle M."/>
        </authorList>
    </citation>
    <scope>NUCLEOTIDE SEQUENCE [LARGE SCALE GENOMIC DNA]</scope>
    <source>
        <strain evidence="13 42">LTH2584</strain>
    </source>
</reference>
<evidence type="ECO:0000256" key="11">
    <source>
        <dbReference type="HAMAP-Rule" id="MF_00366"/>
    </source>
</evidence>
<dbReference type="OrthoDB" id="9815459at2"/>
<evidence type="ECO:0000313" key="38">
    <source>
        <dbReference type="EMBL" id="QDR72304.1"/>
    </source>
</evidence>
<dbReference type="Proteomes" id="UP000194219">
    <property type="component" value="Unassembled WGS sequence"/>
</dbReference>
<reference evidence="37" key="20">
    <citation type="submission" date="2018-05" db="EMBL/GenBank/DDBJ databases">
        <authorList>
            <person name="Lanie J.A."/>
            <person name="Ng W.-L."/>
            <person name="Kazmierczak K.M."/>
            <person name="Andrzejewski T.M."/>
            <person name="Davidsen T.M."/>
            <person name="Wayne K.J."/>
            <person name="Tettelin H."/>
            <person name="Glass J.I."/>
            <person name="Rusch D."/>
            <person name="Podicherti R."/>
            <person name="Tsui H.-C.T."/>
            <person name="Winkler M.E."/>
        </authorList>
    </citation>
    <scope>NUCLEOTIDE SEQUENCE</scope>
    <source>
        <strain evidence="37">LR12</strain>
    </source>
</reference>
<dbReference type="Proteomes" id="UP000244083">
    <property type="component" value="Unassembled WGS sequence"/>
</dbReference>
<reference evidence="49 50" key="12">
    <citation type="submission" date="2017-09" db="EMBL/GenBank/DDBJ databases">
        <title>Tripartite evolution among Lactobacillus johnsonii, Lactobacillus taiwanensis, Lactobacillus reuteri and their rodent host.</title>
        <authorList>
            <person name="Wang T."/>
            <person name="Knowles S."/>
            <person name="Cheng C."/>
        </authorList>
    </citation>
    <scope>NUCLEOTIDE SEQUENCE [LARGE SCALE GENOMIC DNA]</scope>
    <source>
        <strain evidence="32 50">103v</strain>
        <strain evidence="31 51">105n</strain>
        <strain evidence="30 49">114h</strain>
    </source>
</reference>
<dbReference type="EMBL" id="JOSX01000020">
    <property type="protein sequence ID" value="KEK14357.1"/>
    <property type="molecule type" value="Genomic_DNA"/>
</dbReference>
<evidence type="ECO:0000313" key="53">
    <source>
        <dbReference type="Proteomes" id="UP000241783"/>
    </source>
</evidence>
<dbReference type="GO" id="GO:0006351">
    <property type="term" value="P:DNA-templated transcription"/>
    <property type="evidence" value="ECO:0007669"/>
    <property type="project" value="UniProtKB-UniRule"/>
</dbReference>
<evidence type="ECO:0000313" key="29">
    <source>
        <dbReference type="EMBL" id="OUN50028.1"/>
    </source>
</evidence>
<reference evidence="28 46" key="6">
    <citation type="submission" date="2016-09" db="EMBL/GenBank/DDBJ databases">
        <title>Lactobacillus reuteri KLR3006, genome sequencing and assembly.</title>
        <authorList>
            <person name="Lee J.-Y."/>
            <person name="Kim E.B."/>
            <person name="Choi Y.-J."/>
        </authorList>
    </citation>
    <scope>NUCLEOTIDE SEQUENCE [LARGE SCALE GENOMIC DNA]</scope>
    <source>
        <strain evidence="28 46">KLR3006</strain>
    </source>
</reference>
<dbReference type="Proteomes" id="UP000184174">
    <property type="component" value="Unassembled WGS sequence"/>
</dbReference>
<dbReference type="SMR" id="A0A073JMH6"/>
<dbReference type="EMBL" id="WJNE01000012">
    <property type="protein sequence ID" value="MRG69182.1"/>
    <property type="molecule type" value="Genomic_DNA"/>
</dbReference>
<evidence type="ECO:0000256" key="3">
    <source>
        <dbReference type="ARBA" id="ARBA00013725"/>
    </source>
</evidence>
<evidence type="ECO:0000313" key="66">
    <source>
        <dbReference type="Proteomes" id="UP000510868"/>
    </source>
</evidence>
<reference evidence="40 58" key="16">
    <citation type="journal article" date="2018" name="J Appl Environ Microbiol">
        <title>The gut symbionts Lactobacillus reuteri R2lc and 2010 encode a polyketide synthase cluster that activates the mammalian aryl-hydrocarbon receptor.</title>
        <authorList>
            <person name="Ozcam M."/>
            <person name="Roos S."/>
            <person name="Van Pijkeren J.P."/>
        </authorList>
    </citation>
    <scope>NUCLEOTIDE SEQUENCE [LARGE SCALE GENOMIC DNA]</scope>
    <source>
        <strain evidence="40 58">R2lc</strain>
    </source>
</reference>
<dbReference type="EMBL" id="JAQTKT010000001">
    <property type="protein sequence ID" value="MDD1381556.1"/>
    <property type="molecule type" value="Genomic_DNA"/>
</dbReference>
<dbReference type="Proteomes" id="UP000189795">
    <property type="component" value="Unassembled WGS sequence"/>
</dbReference>
<evidence type="ECO:0000313" key="33">
    <source>
        <dbReference type="EMBL" id="PTM30431.1"/>
    </source>
</evidence>
<dbReference type="GO" id="GO:0000428">
    <property type="term" value="C:DNA-directed RNA polymerase complex"/>
    <property type="evidence" value="ECO:0007669"/>
    <property type="project" value="UniProtKB-KW"/>
</dbReference>
<reference evidence="35" key="19">
    <citation type="submission" date="2018-05" db="EMBL/GenBank/DDBJ databases">
        <authorList>
            <person name="Peng X.Y."/>
            <person name="Xu Y.F."/>
            <person name="Luo D."/>
            <person name="Yu J."/>
            <person name="Gu J.Y."/>
        </authorList>
    </citation>
    <scope>NUCLEOTIDE SEQUENCE</scope>
    <source>
        <strain evidence="36">LR10</strain>
        <strain evidence="35">LR9</strain>
    </source>
</reference>
<dbReference type="Proteomes" id="UP000297521">
    <property type="component" value="Unassembled WGS sequence"/>
</dbReference>
<dbReference type="EMBL" id="QGHS01000008">
    <property type="protein sequence ID" value="PWT49128.1"/>
    <property type="molecule type" value="Genomic_DNA"/>
</dbReference>
<evidence type="ECO:0000313" key="25">
    <source>
        <dbReference type="EMBL" id="OJI11434.1"/>
    </source>
</evidence>
<reference evidence="15" key="30">
    <citation type="submission" date="2023-02" db="EMBL/GenBank/DDBJ databases">
        <title>Complete genome sequence of Limosilactobacillus reuteri SRCM217616 isolated from Bos taurus feces.</title>
        <authorList>
            <person name="Yang H.-G."/>
            <person name="Kim J.-W."/>
            <person name="Ha G.-S."/>
            <person name="Yang H.-J."/>
            <person name="Jeong D.-Y."/>
        </authorList>
    </citation>
    <scope>NUCLEOTIDE SEQUENCE</scope>
    <source>
        <strain evidence="15">SRCM217616</strain>
    </source>
</reference>
<evidence type="ECO:0000313" key="22">
    <source>
        <dbReference type="EMBL" id="MRH80559.1"/>
    </source>
</evidence>
<evidence type="ECO:0000313" key="42">
    <source>
        <dbReference type="Proteomes" id="UP000027731"/>
    </source>
</evidence>
<dbReference type="EC" id="2.7.7.6" evidence="2 11"/>
<dbReference type="GO" id="GO:0003677">
    <property type="term" value="F:DNA binding"/>
    <property type="evidence" value="ECO:0007669"/>
    <property type="project" value="UniProtKB-UniRule"/>
</dbReference>
<dbReference type="AlphaFoldDB" id="A0A073JMH6"/>
<dbReference type="SMART" id="SM01409">
    <property type="entry name" value="RNA_pol_Rpb6"/>
    <property type="match status" value="1"/>
</dbReference>
<evidence type="ECO:0000313" key="60">
    <source>
        <dbReference type="Proteomes" id="UP000430985"/>
    </source>
</evidence>
<evidence type="ECO:0000313" key="58">
    <source>
        <dbReference type="Proteomes" id="UP000276940"/>
    </source>
</evidence>
<evidence type="ECO:0000313" key="13">
    <source>
        <dbReference type="EMBL" id="KEK14357.1"/>
    </source>
</evidence>
<evidence type="ECO:0000313" key="46">
    <source>
        <dbReference type="Proteomes" id="UP000194219"/>
    </source>
</evidence>
<evidence type="ECO:0000313" key="14">
    <source>
        <dbReference type="EMBL" id="MCC4477524.1"/>
    </source>
</evidence>
<dbReference type="Proteomes" id="UP000195868">
    <property type="component" value="Unassembled WGS sequence"/>
</dbReference>
<evidence type="ECO:0000313" key="12">
    <source>
        <dbReference type="EMBL" id="CUR40561.1"/>
    </source>
</evidence>
<keyword evidence="5 11" id="KW-0808">Transferase</keyword>
<evidence type="ECO:0000313" key="32">
    <source>
        <dbReference type="EMBL" id="OYT02850.1"/>
    </source>
</evidence>
<dbReference type="EMBL" id="WJND01000005">
    <property type="protein sequence ID" value="MRG89286.1"/>
    <property type="molecule type" value="Genomic_DNA"/>
</dbReference>
<evidence type="ECO:0000313" key="31">
    <source>
        <dbReference type="EMBL" id="OYS92039.1"/>
    </source>
</evidence>
<evidence type="ECO:0000313" key="20">
    <source>
        <dbReference type="EMBL" id="MRG89286.1"/>
    </source>
</evidence>
<evidence type="ECO:0000313" key="67">
    <source>
        <dbReference type="Proteomes" id="UP000587270"/>
    </source>
</evidence>
<reference evidence="12" key="2">
    <citation type="submission" date="2015-10" db="EMBL/GenBank/DDBJ databases">
        <authorList>
            <person name="Gilbert D.G."/>
        </authorList>
    </citation>
    <scope>NUCLEOTIDE SEQUENCE [LARGE SCALE GENOMIC DNA]</scope>
    <source>
        <strain evidence="12">20-2</strain>
    </source>
</reference>
<dbReference type="GeneID" id="77191844"/>
<dbReference type="EMBL" id="MIMV01000110">
    <property type="protein sequence ID" value="OTA89885.1"/>
    <property type="molecule type" value="Genomic_DNA"/>
</dbReference>
<evidence type="ECO:0000313" key="55">
    <source>
        <dbReference type="Proteomes" id="UP000245735"/>
    </source>
</evidence>
<dbReference type="InterPro" id="IPR036161">
    <property type="entry name" value="RPB6/omega-like_sf"/>
</dbReference>
<evidence type="ECO:0000256" key="6">
    <source>
        <dbReference type="ARBA" id="ARBA00022695"/>
    </source>
</evidence>
<dbReference type="Proteomes" id="UP000245980">
    <property type="component" value="Unassembled WGS sequence"/>
</dbReference>
<evidence type="ECO:0000313" key="49">
    <source>
        <dbReference type="Proteomes" id="UP000215747"/>
    </source>
</evidence>
<evidence type="ECO:0000313" key="35">
    <source>
        <dbReference type="EMBL" id="PWT37701.1"/>
    </source>
</evidence>
<reference evidence="30" key="11">
    <citation type="submission" date="2017-05" db="EMBL/GenBank/DDBJ databases">
        <authorList>
            <person name="Song R."/>
            <person name="Chenine A.L."/>
            <person name="Ruprecht R.M."/>
        </authorList>
    </citation>
    <scope>NUCLEOTIDE SEQUENCE [LARGE SCALE GENOMIC DNA]</scope>
    <source>
        <strain evidence="32">103v</strain>
        <strain evidence="30">114h</strain>
    </source>
</reference>
<dbReference type="EMBL" id="MIMU01000128">
    <property type="protein sequence ID" value="OTA81961.1"/>
    <property type="molecule type" value="Genomic_DNA"/>
</dbReference>
<dbReference type="Gene3D" id="3.90.940.10">
    <property type="match status" value="1"/>
</dbReference>
<evidence type="ECO:0000313" key="50">
    <source>
        <dbReference type="Proteomes" id="UP000216122"/>
    </source>
</evidence>
<dbReference type="Proteomes" id="UP001286376">
    <property type="component" value="Unassembled WGS sequence"/>
</dbReference>
<reference evidence="27 47" key="5">
    <citation type="submission" date="2016-09" db="EMBL/GenBank/DDBJ databases">
        <title>Lactobacillus reuteri KLR3005, genome sequencing and assembly.</title>
        <authorList>
            <person name="Lee J.-Y."/>
            <person name="Kim E.B."/>
            <person name="Choi Y.-J."/>
        </authorList>
    </citation>
    <scope>NUCLEOTIDE SEQUENCE [LARGE SCALE GENOMIC DNA]</scope>
    <source>
        <strain evidence="27 47">KLR3005</strain>
    </source>
</reference>
<dbReference type="Proteomes" id="UP000095141">
    <property type="component" value="Unassembled WGS sequence"/>
</dbReference>
<evidence type="ECO:0000313" key="45">
    <source>
        <dbReference type="Proteomes" id="UP000189795"/>
    </source>
</evidence>
<evidence type="ECO:0000313" key="61">
    <source>
        <dbReference type="Proteomes" id="UP000441557"/>
    </source>
</evidence>
<evidence type="ECO:0000313" key="36">
    <source>
        <dbReference type="EMBL" id="PWT41847.1"/>
    </source>
</evidence>
<dbReference type="Proteomes" id="UP000216681">
    <property type="component" value="Unassembled WGS sequence"/>
</dbReference>
<dbReference type="Proteomes" id="UP000235484">
    <property type="component" value="Unassembled WGS sequence"/>
</dbReference>
<dbReference type="EMBL" id="NGPL01000029">
    <property type="protein sequence ID" value="OYS69256.1"/>
    <property type="molecule type" value="Genomic_DNA"/>
</dbReference>
<dbReference type="EMBL" id="MCNS01000008">
    <property type="protein sequence ID" value="OCX48138.1"/>
    <property type="molecule type" value="Genomic_DNA"/>
</dbReference>
<dbReference type="Proteomes" id="UP000430985">
    <property type="component" value="Unassembled WGS sequence"/>
</dbReference>
<keyword evidence="6 11" id="KW-0548">Nucleotidyltransferase</keyword>
<evidence type="ECO:0000313" key="44">
    <source>
        <dbReference type="Proteomes" id="UP000184174"/>
    </source>
</evidence>
<dbReference type="EMBL" id="LN887554">
    <property type="protein sequence ID" value="CUR40561.1"/>
    <property type="molecule type" value="Genomic_DNA"/>
</dbReference>
<evidence type="ECO:0000256" key="10">
    <source>
        <dbReference type="ARBA" id="ARBA00048552"/>
    </source>
</evidence>
<evidence type="ECO:0000256" key="1">
    <source>
        <dbReference type="ARBA" id="ARBA00006711"/>
    </source>
</evidence>
<dbReference type="InterPro" id="IPR006110">
    <property type="entry name" value="Pol_omega/Rpo6/RPB6"/>
</dbReference>
<evidence type="ECO:0000313" key="39">
    <source>
        <dbReference type="EMBL" id="QLQ62487.1"/>
    </source>
</evidence>
<dbReference type="Pfam" id="PF01192">
    <property type="entry name" value="RNA_pol_Rpb6"/>
    <property type="match status" value="1"/>
</dbReference>
<evidence type="ECO:0000313" key="16">
    <source>
        <dbReference type="EMBL" id="MDV8945958.1"/>
    </source>
</evidence>
<dbReference type="EMBL" id="CP059275">
    <property type="protein sequence ID" value="QLQ62487.1"/>
    <property type="molecule type" value="Genomic_DNA"/>
</dbReference>
<reference evidence="54" key="18">
    <citation type="submission" date="2018-04" db="EMBL/GenBank/DDBJ databases">
        <title>Draft Genome Sequences of 10 Lactobacillus Species from 22 Commercial Probiotic Products.</title>
        <authorList>
            <person name="Gangiredla J."/>
            <person name="Barnaba T.J."/>
            <person name="Mammel M.K."/>
            <person name="Lacher D.W."/>
            <person name="Elkins C.A."/>
            <person name="Lampel K.A."/>
            <person name="Whitehouse C.A."/>
            <person name="Tartera C."/>
        </authorList>
    </citation>
    <scope>NUCLEOTIDE SEQUENCE [LARGE SCALE GENOMIC DNA]</scope>
    <source>
        <strain evidence="54">DS12_10</strain>
    </source>
</reference>
<organism evidence="13 42">
    <name type="scientific">Limosilactobacillus reuteri</name>
    <name type="common">Lactobacillus reuteri</name>
    <dbReference type="NCBI Taxonomy" id="1598"/>
    <lineage>
        <taxon>Bacteria</taxon>
        <taxon>Bacillati</taxon>
        <taxon>Bacillota</taxon>
        <taxon>Bacilli</taxon>
        <taxon>Lactobacillales</taxon>
        <taxon>Lactobacillaceae</taxon>
        <taxon>Limosilactobacillus</taxon>
    </lineage>
</organism>
<dbReference type="HAMAP" id="MF_00366">
    <property type="entry name" value="RNApol_bact_RpoZ"/>
    <property type="match status" value="1"/>
</dbReference>
<dbReference type="EMBL" id="PTLS01000021">
    <property type="protein sequence ID" value="RMX26140.1"/>
    <property type="molecule type" value="Genomic_DNA"/>
</dbReference>
<evidence type="ECO:0000313" key="57">
    <source>
        <dbReference type="Proteomes" id="UP000245980"/>
    </source>
</evidence>
<evidence type="ECO:0000313" key="52">
    <source>
        <dbReference type="Proteomes" id="UP000235484"/>
    </source>
</evidence>
<dbReference type="Proteomes" id="UP000470878">
    <property type="component" value="Unassembled WGS sequence"/>
</dbReference>
<evidence type="ECO:0000313" key="28">
    <source>
        <dbReference type="EMBL" id="OTA89885.1"/>
    </source>
</evidence>
<accession>A0A073JMH6</accession>
<dbReference type="EMBL" id="QGHT01000018">
    <property type="protein sequence ID" value="PWT41847.1"/>
    <property type="molecule type" value="Genomic_DNA"/>
</dbReference>
<evidence type="ECO:0000313" key="21">
    <source>
        <dbReference type="EMBL" id="MRH09002.1"/>
    </source>
</evidence>
<evidence type="ECO:0000313" key="27">
    <source>
        <dbReference type="EMBL" id="OTA81961.1"/>
    </source>
</evidence>
<dbReference type="Proteomes" id="UP000245866">
    <property type="component" value="Unassembled WGS sequence"/>
</dbReference>
<dbReference type="RefSeq" id="WP_003663855.1">
    <property type="nucleotide sequence ID" value="NZ_CABFNG010000044.1"/>
</dbReference>
<dbReference type="PANTHER" id="PTHR34476:SF1">
    <property type="entry name" value="DNA-DIRECTED RNA POLYMERASE SUBUNIT OMEGA"/>
    <property type="match status" value="1"/>
</dbReference>
<evidence type="ECO:0000313" key="30">
    <source>
        <dbReference type="EMBL" id="OYS69256.1"/>
    </source>
</evidence>
<dbReference type="SUPFAM" id="SSF63562">
    <property type="entry name" value="RPB6/omega subunit-like"/>
    <property type="match status" value="1"/>
</dbReference>
<reference evidence="16" key="29">
    <citation type="submission" date="2022-08" db="EMBL/GenBank/DDBJ databases">
        <authorList>
            <person name="Huang K."/>
        </authorList>
    </citation>
    <scope>NUCLEOTIDE SEQUENCE</scope>
    <source>
        <strain evidence="16">RGW1</strain>
    </source>
</reference>
<evidence type="ECO:0000313" key="24">
    <source>
        <dbReference type="EMBL" id="OCX48138.1"/>
    </source>
</evidence>
<dbReference type="EMBL" id="PZQO01000004">
    <property type="protein sequence ID" value="PTM30431.1"/>
    <property type="molecule type" value="Genomic_DNA"/>
</dbReference>
<comment type="similarity">
    <text evidence="1 11">Belongs to the RNA polymerase subunit omega family.</text>
</comment>
<dbReference type="EMBL" id="WJNA01000011">
    <property type="protein sequence ID" value="MRH09002.1"/>
    <property type="molecule type" value="Genomic_DNA"/>
</dbReference>
<reference evidence="23 67" key="25">
    <citation type="submission" date="2020-04" db="EMBL/GenBank/DDBJ databases">
        <authorList>
            <person name="Hitch T.C.A."/>
            <person name="Wylensek D."/>
            <person name="Clavel T."/>
        </authorList>
    </citation>
    <scope>NUCLEOTIDE SEQUENCE [LARGE SCALE GENOMIC DNA]</scope>
    <source>
        <strain evidence="23 67">WCA-386-APC-4I</strain>
    </source>
</reference>
<reference evidence="34" key="15">
    <citation type="journal article" date="2018" name="Genome Announc.">
        <title>Fifty-Six Draft Genome Sequences of 10 Lactobacillus Species from 22 Commercial Dietary Supplements.</title>
        <authorList>
            <person name="Gangiredla J."/>
            <person name="Barnaba T.J."/>
            <person name="Mammel M.K."/>
            <person name="Lacher D.W."/>
            <person name="Elkins C.A."/>
            <person name="Lampel K.A."/>
            <person name="Whitehouse C.A."/>
            <person name="Tartera C."/>
        </authorList>
    </citation>
    <scope>NUCLEOTIDE SEQUENCE</scope>
    <source>
        <strain evidence="34">DS12_10</strain>
    </source>
</reference>
<dbReference type="Proteomes" id="UP001217945">
    <property type="component" value="Unassembled WGS sequence"/>
</dbReference>
<dbReference type="NCBIfam" id="TIGR00690">
    <property type="entry name" value="rpoZ"/>
    <property type="match status" value="1"/>
</dbReference>
<evidence type="ECO:0000313" key="37">
    <source>
        <dbReference type="EMBL" id="PWT49128.1"/>
    </source>
</evidence>
<comment type="catalytic activity">
    <reaction evidence="10 11">
        <text>RNA(n) + a ribonucleoside 5'-triphosphate = RNA(n+1) + diphosphate</text>
        <dbReference type="Rhea" id="RHEA:21248"/>
        <dbReference type="Rhea" id="RHEA-COMP:14527"/>
        <dbReference type="Rhea" id="RHEA-COMP:17342"/>
        <dbReference type="ChEBI" id="CHEBI:33019"/>
        <dbReference type="ChEBI" id="CHEBI:61557"/>
        <dbReference type="ChEBI" id="CHEBI:140395"/>
        <dbReference type="EC" id="2.7.7.6"/>
    </reaction>
</comment>
<dbReference type="Proteomes" id="UP000245735">
    <property type="component" value="Unassembled WGS sequence"/>
</dbReference>
<evidence type="ECO:0000256" key="4">
    <source>
        <dbReference type="ARBA" id="ARBA00022478"/>
    </source>
</evidence>
<keyword evidence="4 11" id="KW-0240">DNA-directed RNA polymerase</keyword>
<evidence type="ECO:0000256" key="9">
    <source>
        <dbReference type="ARBA" id="ARBA00029924"/>
    </source>
</evidence>
<reference evidence="60 61" key="24">
    <citation type="submission" date="2019-11" db="EMBL/GenBank/DDBJ databases">
        <title>Draft genome sequence of 12 host-associated Lactobacillus reuteri rodent strains.</title>
        <authorList>
            <person name="Zhang S."/>
            <person name="Ozcam M."/>
            <person name="Van Pijkeren J.P."/>
        </authorList>
    </citation>
    <scope>NUCLEOTIDE SEQUENCE [LARGE SCALE GENOMIC DNA]</scope>
    <source>
        <strain evidence="18 62">6799jm-1</strain>
        <strain evidence="22 64">CR</strain>
        <strain evidence="19 61">L1604-1</strain>
        <strain evidence="21 65">Lr4020</strain>
        <strain evidence="20 63">N4I</strain>
        <strain evidence="17 60">Rat19</strain>
    </source>
</reference>
<sequence length="72" mass="7922">MILFPSVDELLKHIDSRYSLVMLASKRANELDAGAAPLLEHYDSSKSVGKALEEILAGKVTIDPDHTEDLQD</sequence>
<dbReference type="PANTHER" id="PTHR34476">
    <property type="entry name" value="DNA-DIRECTED RNA POLYMERASE SUBUNIT OMEGA"/>
    <property type="match status" value="1"/>
</dbReference>
<evidence type="ECO:0000313" key="62">
    <source>
        <dbReference type="Proteomes" id="UP000452188"/>
    </source>
</evidence>